<proteinExistence type="predicted"/>
<dbReference type="RefSeq" id="WP_061610934.1">
    <property type="nucleotide sequence ID" value="NZ_JEMA01000808.1"/>
</dbReference>
<evidence type="ECO:0000313" key="2">
    <source>
        <dbReference type="EMBL" id="KYF65737.1"/>
    </source>
</evidence>
<evidence type="ECO:0000256" key="1">
    <source>
        <dbReference type="SAM" id="SignalP"/>
    </source>
</evidence>
<dbReference type="Proteomes" id="UP000075260">
    <property type="component" value="Unassembled WGS sequence"/>
</dbReference>
<dbReference type="InterPro" id="IPR015943">
    <property type="entry name" value="WD40/YVTN_repeat-like_dom_sf"/>
</dbReference>
<name>A0A150QCP3_SORCE</name>
<protein>
    <recommendedName>
        <fullName evidence="4">Secreted protein</fullName>
    </recommendedName>
</protein>
<sequence length="421" mass="42394">MSAGRANDRCPRRPRRLWRAGLAAAAVLLPAAAPLAFADAVDTSRPHTIVVGAPRGFAPSDRLDARRTGRSAARLPFPAREAWRRQLRGGIDAAPLADADGDLLLTLTVPEVVKLGADGRERWRVRIGDSAPLAPAVITSDGTLALITSSGLAVGLTPAGGVRFAVPLGLRGRDADVTPLALDDGGLVAAAGRSLVELTADGSVRARAELPERATGALLAGPDGTLVTTESGAVLTWRPPGAPRRLGSFGGLPRRGAALADARTLLAVVDGRRLVALDLPTGTTGVRAGSALGVLDGPPAIGAGGVAMVLSSAGLLLGVNAAGDEALRVALDRAPAASPADAGLSGLLGPVDAKPSPPVVIDRTGRVGFARAGGRAGVVEADGNVSIAAERLCSTPVAVVPAGEERMAIACRDGTVVMLAR</sequence>
<dbReference type="AlphaFoldDB" id="A0A150QCP3"/>
<feature type="chain" id="PRO_5007566537" description="Secreted protein" evidence="1">
    <location>
        <begin position="39"/>
        <end position="421"/>
    </location>
</feature>
<evidence type="ECO:0000313" key="3">
    <source>
        <dbReference type="Proteomes" id="UP000075260"/>
    </source>
</evidence>
<reference evidence="2 3" key="1">
    <citation type="submission" date="2014-02" db="EMBL/GenBank/DDBJ databases">
        <title>The small core and large imbalanced accessory genome model reveals a collaborative survival strategy of Sorangium cellulosum strains in nature.</title>
        <authorList>
            <person name="Han K."/>
            <person name="Peng R."/>
            <person name="Blom J."/>
            <person name="Li Y.-Z."/>
        </authorList>
    </citation>
    <scope>NUCLEOTIDE SEQUENCE [LARGE SCALE GENOMIC DNA]</scope>
    <source>
        <strain evidence="2 3">So0008-312</strain>
    </source>
</reference>
<evidence type="ECO:0008006" key="4">
    <source>
        <dbReference type="Google" id="ProtNLM"/>
    </source>
</evidence>
<comment type="caution">
    <text evidence="2">The sequence shown here is derived from an EMBL/GenBank/DDBJ whole genome shotgun (WGS) entry which is preliminary data.</text>
</comment>
<organism evidence="2 3">
    <name type="scientific">Sorangium cellulosum</name>
    <name type="common">Polyangium cellulosum</name>
    <dbReference type="NCBI Taxonomy" id="56"/>
    <lineage>
        <taxon>Bacteria</taxon>
        <taxon>Pseudomonadati</taxon>
        <taxon>Myxococcota</taxon>
        <taxon>Polyangia</taxon>
        <taxon>Polyangiales</taxon>
        <taxon>Polyangiaceae</taxon>
        <taxon>Sorangium</taxon>
    </lineage>
</organism>
<dbReference type="Gene3D" id="2.130.10.10">
    <property type="entry name" value="YVTN repeat-like/Quinoprotein amine dehydrogenase"/>
    <property type="match status" value="1"/>
</dbReference>
<accession>A0A150QCP3</accession>
<dbReference type="EMBL" id="JEMA01000808">
    <property type="protein sequence ID" value="KYF65737.1"/>
    <property type="molecule type" value="Genomic_DNA"/>
</dbReference>
<keyword evidence="1" id="KW-0732">Signal</keyword>
<dbReference type="OrthoDB" id="5506799at2"/>
<feature type="signal peptide" evidence="1">
    <location>
        <begin position="1"/>
        <end position="38"/>
    </location>
</feature>
<dbReference type="SUPFAM" id="SSF50998">
    <property type="entry name" value="Quinoprotein alcohol dehydrogenase-like"/>
    <property type="match status" value="1"/>
</dbReference>
<gene>
    <name evidence="2" type="ORF">BE15_02060</name>
</gene>
<dbReference type="InterPro" id="IPR011047">
    <property type="entry name" value="Quinoprotein_ADH-like_sf"/>
</dbReference>